<dbReference type="InterPro" id="IPR051521">
    <property type="entry name" value="tRNA_Mod/Golgi_Maint"/>
</dbReference>
<evidence type="ECO:0000256" key="8">
    <source>
        <dbReference type="ARBA" id="ARBA00038290"/>
    </source>
</evidence>
<organism evidence="13 14">
    <name type="scientific">Odynerus spinipes</name>
    <dbReference type="NCBI Taxonomy" id="1348599"/>
    <lineage>
        <taxon>Eukaryota</taxon>
        <taxon>Metazoa</taxon>
        <taxon>Ecdysozoa</taxon>
        <taxon>Arthropoda</taxon>
        <taxon>Hexapoda</taxon>
        <taxon>Insecta</taxon>
        <taxon>Pterygota</taxon>
        <taxon>Neoptera</taxon>
        <taxon>Endopterygota</taxon>
        <taxon>Hymenoptera</taxon>
        <taxon>Apocrita</taxon>
        <taxon>Aculeata</taxon>
        <taxon>Vespoidea</taxon>
        <taxon>Vespidae</taxon>
        <taxon>Eumeninae</taxon>
        <taxon>Odynerus</taxon>
    </lineage>
</organism>
<keyword evidence="6" id="KW-0539">Nucleus</keyword>
<dbReference type="GO" id="GO:0005634">
    <property type="term" value="C:nucleus"/>
    <property type="evidence" value="ECO:0007669"/>
    <property type="project" value="UniProtKB-SubCell"/>
</dbReference>
<evidence type="ECO:0000256" key="9">
    <source>
        <dbReference type="ARBA" id="ARBA00039242"/>
    </source>
</evidence>
<dbReference type="GO" id="GO:0016432">
    <property type="term" value="F:tRNA-uridine aminocarboxypropyltransferase activity"/>
    <property type="evidence" value="ECO:0007669"/>
    <property type="project" value="UniProtKB-EC"/>
</dbReference>
<name>A0AAD9RP73_9HYME</name>
<reference evidence="13" key="1">
    <citation type="submission" date="2021-08" db="EMBL/GenBank/DDBJ databases">
        <authorList>
            <person name="Misof B."/>
            <person name="Oliver O."/>
            <person name="Podsiadlowski L."/>
            <person name="Donath A."/>
            <person name="Peters R."/>
            <person name="Mayer C."/>
            <person name="Rust J."/>
            <person name="Gunkel S."/>
            <person name="Lesny P."/>
            <person name="Martin S."/>
            <person name="Oeyen J.P."/>
            <person name="Petersen M."/>
            <person name="Panagiotis P."/>
            <person name="Wilbrandt J."/>
            <person name="Tanja T."/>
        </authorList>
    </citation>
    <scope>NUCLEOTIDE SEQUENCE</scope>
    <source>
        <strain evidence="13">GBR_01_08_01A</strain>
        <tissue evidence="13">Thorax + abdomen</tissue>
    </source>
</reference>
<comment type="caution">
    <text evidence="13">The sequence shown here is derived from an EMBL/GenBank/DDBJ whole genome shotgun (WGS) entry which is preliminary data.</text>
</comment>
<comment type="function">
    <text evidence="7">Catalyzes the formation of 3-(3-amino-3-carboxypropyl)uridine (acp3U) at position 20 in the D-loop of several cytoplasmic tRNAs (acp3U(20)).</text>
</comment>
<keyword evidence="4" id="KW-0949">S-adenosyl-L-methionine</keyword>
<evidence type="ECO:0000259" key="12">
    <source>
        <dbReference type="SMART" id="SM01144"/>
    </source>
</evidence>
<accession>A0AAD9RP73</accession>
<evidence type="ECO:0000313" key="14">
    <source>
        <dbReference type="Proteomes" id="UP001258017"/>
    </source>
</evidence>
<dbReference type="PANTHER" id="PTHR15627:SF8">
    <property type="entry name" value="TRNA-URIDINE AMINOCARBOXYPROPYLTRANSFERASE 1"/>
    <property type="match status" value="1"/>
</dbReference>
<evidence type="ECO:0000256" key="5">
    <source>
        <dbReference type="ARBA" id="ARBA00022694"/>
    </source>
</evidence>
<comment type="similarity">
    <text evidence="8">Belongs to the TDD superfamily. DTWD1 family.</text>
</comment>
<protein>
    <recommendedName>
        <fullName evidence="9">tRNA-uridine aminocarboxypropyltransferase 1</fullName>
        <ecNumber evidence="2">2.5.1.25</ecNumber>
    </recommendedName>
    <alternativeName>
        <fullName evidence="10">DTW domain-containing protein 1</fullName>
    </alternativeName>
</protein>
<reference evidence="13" key="2">
    <citation type="journal article" date="2023" name="Commun. Biol.">
        <title>Intrasexual cuticular hydrocarbon dimorphism in a wasp sheds light on hydrocarbon biosynthesis genes in Hymenoptera.</title>
        <authorList>
            <person name="Moris V.C."/>
            <person name="Podsiadlowski L."/>
            <person name="Martin S."/>
            <person name="Oeyen J.P."/>
            <person name="Donath A."/>
            <person name="Petersen M."/>
            <person name="Wilbrandt J."/>
            <person name="Misof B."/>
            <person name="Liedtke D."/>
            <person name="Thamm M."/>
            <person name="Scheiner R."/>
            <person name="Schmitt T."/>
            <person name="Niehuis O."/>
        </authorList>
    </citation>
    <scope>NUCLEOTIDE SEQUENCE</scope>
    <source>
        <strain evidence="13">GBR_01_08_01A</strain>
    </source>
</reference>
<evidence type="ECO:0000256" key="3">
    <source>
        <dbReference type="ARBA" id="ARBA00022679"/>
    </source>
</evidence>
<proteinExistence type="inferred from homology"/>
<dbReference type="GO" id="GO:0006400">
    <property type="term" value="P:tRNA modification"/>
    <property type="evidence" value="ECO:0007669"/>
    <property type="project" value="TreeGrafter"/>
</dbReference>
<sequence>MAESNIVVCSEEQCHNLEEKQKIIDKEPFRGLKIDDAHILDTVEGREICEHCYRSRKFFCYTCYTPVIDQKYFPRVKLPIKIDIIKHPREIEGKSTAVHAAVLAPEDVKIYTYPDFPEVLRNEETVLIFPSKTAVSIENLFIKEVQQDGKTFIERIKNEYPIKRAIFIDSTWHQTKSIYKDQRLRDLRCVVLKSRMSQFWRHQKKSPRWYLATIEAVHQFLVELHTCAFDILECAYRDNQSVEEEEAALMTTGQNNSAFYSNKKYDGRYDNLLYFFKYMYEKIHTIYDHDKLWAYKRPLI</sequence>
<dbReference type="EMBL" id="JAIFRP010000031">
    <property type="protein sequence ID" value="KAK2582801.1"/>
    <property type="molecule type" value="Genomic_DNA"/>
</dbReference>
<evidence type="ECO:0000256" key="4">
    <source>
        <dbReference type="ARBA" id="ARBA00022691"/>
    </source>
</evidence>
<evidence type="ECO:0000256" key="10">
    <source>
        <dbReference type="ARBA" id="ARBA00042508"/>
    </source>
</evidence>
<dbReference type="SMART" id="SM01144">
    <property type="entry name" value="DTW"/>
    <property type="match status" value="1"/>
</dbReference>
<dbReference type="Proteomes" id="UP001258017">
    <property type="component" value="Unassembled WGS sequence"/>
</dbReference>
<dbReference type="PANTHER" id="PTHR15627">
    <property type="entry name" value="NATURAL KILLER CELL-SPECIFIC ANTIGEN KLIP1"/>
    <property type="match status" value="1"/>
</dbReference>
<dbReference type="InterPro" id="IPR005636">
    <property type="entry name" value="DTW"/>
</dbReference>
<evidence type="ECO:0000256" key="11">
    <source>
        <dbReference type="ARBA" id="ARBA00048718"/>
    </source>
</evidence>
<dbReference type="EC" id="2.5.1.25" evidence="2"/>
<evidence type="ECO:0000256" key="7">
    <source>
        <dbReference type="ARBA" id="ARBA00037050"/>
    </source>
</evidence>
<evidence type="ECO:0000313" key="13">
    <source>
        <dbReference type="EMBL" id="KAK2582801.1"/>
    </source>
</evidence>
<feature type="domain" description="DTW" evidence="12">
    <location>
        <begin position="56"/>
        <end position="288"/>
    </location>
</feature>
<evidence type="ECO:0000256" key="1">
    <source>
        <dbReference type="ARBA" id="ARBA00004123"/>
    </source>
</evidence>
<gene>
    <name evidence="13" type="ORF">KPH14_005060</name>
</gene>
<evidence type="ECO:0000256" key="2">
    <source>
        <dbReference type="ARBA" id="ARBA00012386"/>
    </source>
</evidence>
<dbReference type="AlphaFoldDB" id="A0AAD9RP73"/>
<comment type="catalytic activity">
    <reaction evidence="11">
        <text>a uridine in tRNA + S-adenosyl-L-methionine = a 3-[(3S)-3-amino-3-carboxypropyl]uridine in tRNA + S-methyl-5'-thioadenosine + H(+)</text>
        <dbReference type="Rhea" id="RHEA:62432"/>
        <dbReference type="Rhea" id="RHEA-COMP:13339"/>
        <dbReference type="Rhea" id="RHEA-COMP:16092"/>
        <dbReference type="ChEBI" id="CHEBI:15378"/>
        <dbReference type="ChEBI" id="CHEBI:17509"/>
        <dbReference type="ChEBI" id="CHEBI:59789"/>
        <dbReference type="ChEBI" id="CHEBI:65315"/>
        <dbReference type="ChEBI" id="CHEBI:82930"/>
        <dbReference type="EC" id="2.5.1.25"/>
    </reaction>
</comment>
<keyword evidence="5" id="KW-0819">tRNA processing</keyword>
<comment type="subcellular location">
    <subcellularLocation>
        <location evidence="1">Nucleus</location>
    </subcellularLocation>
</comment>
<dbReference type="Pfam" id="PF03942">
    <property type="entry name" value="DTW"/>
    <property type="match status" value="1"/>
</dbReference>
<evidence type="ECO:0000256" key="6">
    <source>
        <dbReference type="ARBA" id="ARBA00023242"/>
    </source>
</evidence>
<keyword evidence="3" id="KW-0808">Transferase</keyword>
<keyword evidence="14" id="KW-1185">Reference proteome</keyword>